<dbReference type="Proteomes" id="UP000463868">
    <property type="component" value="Chromosome"/>
</dbReference>
<protein>
    <submittedName>
        <fullName evidence="2">Uncharacterized protein</fullName>
    </submittedName>
</protein>
<keyword evidence="1" id="KW-0732">Signal</keyword>
<dbReference type="EMBL" id="CP038009">
    <property type="protein sequence ID" value="QBQ16377.1"/>
    <property type="molecule type" value="Genomic_DNA"/>
</dbReference>
<name>A0A1L6KMC5_ACIHA</name>
<dbReference type="AlphaFoldDB" id="A0A1L6KMC5"/>
<proteinExistence type="predicted"/>
<dbReference type="EMBL" id="WTTO01000005">
    <property type="protein sequence ID" value="NAR72512.1"/>
    <property type="molecule type" value="Genomic_DNA"/>
</dbReference>
<reference evidence="2 6" key="3">
    <citation type="submission" date="2019-12" db="EMBL/GenBank/DDBJ databases">
        <title>Acinetobacter haemolyticus comparative genomics.</title>
        <authorList>
            <person name="Castro-Jaimes S."/>
            <person name="Bello-Lopez E."/>
            <person name="Velazquez-Acosta C."/>
            <person name="Volkow-Fernandez P."/>
            <person name="Lozano-Zarain P."/>
            <person name="Castillo Ramirez S."/>
            <person name="Cevallos M.A."/>
        </authorList>
    </citation>
    <scope>NUCLEOTIDE SEQUENCE [LARGE SCALE GENOMIC DNA]</scope>
    <source>
        <strain evidence="2 6">AN10</strain>
    </source>
</reference>
<dbReference type="Proteomes" id="UP000451048">
    <property type="component" value="Unassembled WGS sequence"/>
</dbReference>
<feature type="signal peptide" evidence="1">
    <location>
        <begin position="1"/>
        <end position="19"/>
    </location>
</feature>
<dbReference type="EMBL" id="CP031976">
    <property type="protein sequence ID" value="QHI13526.1"/>
    <property type="molecule type" value="Genomic_DNA"/>
</dbReference>
<dbReference type="Proteomes" id="UP000294395">
    <property type="component" value="Chromosome"/>
</dbReference>
<evidence type="ECO:0000313" key="2">
    <source>
        <dbReference type="EMBL" id="NAR72512.1"/>
    </source>
</evidence>
<dbReference type="GeneID" id="56329394"/>
<reference evidence="4 7" key="1">
    <citation type="submission" date="2018-08" db="EMBL/GenBank/DDBJ databases">
        <title>Analysis of the genomic diversity of Mexican Acinetobacter haemolyticus clinical isolates.</title>
        <authorList>
            <person name="Castro-Jaimes S."/>
            <person name="Cevallos M.A."/>
        </authorList>
    </citation>
    <scope>NUCLEOTIDE SEQUENCE [LARGE SCALE GENOMIC DNA]</scope>
    <source>
        <strain evidence="4 7">AN43</strain>
    </source>
</reference>
<sequence>MKNIYIIGFLCACSTWTLAETTANTSVVNTPQMATANSIRVTNRPEIMGLWGMEIPNNKKCVEYYNFRGANEVVIRSGKEWSYGMYDYQPSDNQLERLPALILQIKYDNNEVDCSGQQVDQTGEVSQYFVKWANPHTIDFCANEKGDKCFATLRRVLP</sequence>
<organism evidence="2 6">
    <name type="scientific">Acinetobacter haemolyticus</name>
    <dbReference type="NCBI Taxonomy" id="29430"/>
    <lineage>
        <taxon>Bacteria</taxon>
        <taxon>Pseudomonadati</taxon>
        <taxon>Pseudomonadota</taxon>
        <taxon>Gammaproteobacteria</taxon>
        <taxon>Moraxellales</taxon>
        <taxon>Moraxellaceae</taxon>
        <taxon>Acinetobacter</taxon>
    </lineage>
</organism>
<evidence type="ECO:0000313" key="3">
    <source>
        <dbReference type="EMBL" id="QBQ16377.1"/>
    </source>
</evidence>
<dbReference type="RefSeq" id="WP_004638902.1">
    <property type="nucleotide sequence ID" value="NZ_BBSE01000011.1"/>
</dbReference>
<accession>A0A1L6KMC5</accession>
<reference evidence="3 5" key="2">
    <citation type="submission" date="2019-03" db="EMBL/GenBank/DDBJ databases">
        <title>Complete genome sequence of two outbreak-associated Acinetobacter haemolyticus strains.</title>
        <authorList>
            <person name="Bai L."/>
            <person name="Zhang S.-C."/>
            <person name="Deng Y."/>
            <person name="Song C.-C."/>
            <person name="Kang G.-B."/>
            <person name="Dong Y."/>
            <person name="Wang Y."/>
            <person name="Gao F."/>
            <person name="Huang H."/>
        </authorList>
    </citation>
    <scope>NUCLEOTIDE SEQUENCE [LARGE SCALE GENOMIC DNA]</scope>
    <source>
        <strain evidence="3 5">TJR01</strain>
    </source>
</reference>
<evidence type="ECO:0000256" key="1">
    <source>
        <dbReference type="SAM" id="SignalP"/>
    </source>
</evidence>
<evidence type="ECO:0000313" key="7">
    <source>
        <dbReference type="Proteomes" id="UP000463868"/>
    </source>
</evidence>
<dbReference type="KEGG" id="ahl:AHTJS_07195"/>
<evidence type="ECO:0000313" key="6">
    <source>
        <dbReference type="Proteomes" id="UP000451048"/>
    </source>
</evidence>
<feature type="chain" id="PRO_5009867791" evidence="1">
    <location>
        <begin position="20"/>
        <end position="158"/>
    </location>
</feature>
<evidence type="ECO:0000313" key="5">
    <source>
        <dbReference type="Proteomes" id="UP000294395"/>
    </source>
</evidence>
<evidence type="ECO:0000313" key="4">
    <source>
        <dbReference type="EMBL" id="QHI13526.1"/>
    </source>
</evidence>
<gene>
    <name evidence="4" type="ORF">AhaeAN43_09105</name>
    <name evidence="3" type="ORF">AHTJR_08815</name>
    <name evidence="2" type="ORF">GPS52_03195</name>
</gene>
<dbReference type="OrthoDB" id="6656750at2"/>